<dbReference type="GO" id="GO:0004673">
    <property type="term" value="F:protein histidine kinase activity"/>
    <property type="evidence" value="ECO:0007669"/>
    <property type="project" value="UniProtKB-EC"/>
</dbReference>
<evidence type="ECO:0000259" key="13">
    <source>
        <dbReference type="PROSITE" id="PS50113"/>
    </source>
</evidence>
<dbReference type="PANTHER" id="PTHR41523">
    <property type="entry name" value="TWO-COMPONENT SYSTEM SENSOR PROTEIN"/>
    <property type="match status" value="1"/>
</dbReference>
<keyword evidence="8" id="KW-0677">Repeat</keyword>
<dbReference type="InterPro" id="IPR011102">
    <property type="entry name" value="Sig_transdc_His_kinase_HWE"/>
</dbReference>
<dbReference type="Gene3D" id="3.30.565.10">
    <property type="entry name" value="Histidine kinase-like ATPase, C-terminal domain"/>
    <property type="match status" value="1"/>
</dbReference>
<proteinExistence type="predicted"/>
<evidence type="ECO:0000256" key="9">
    <source>
        <dbReference type="ARBA" id="ARBA00022741"/>
    </source>
</evidence>
<comment type="caution">
    <text evidence="14">The sequence shown here is derived from an EMBL/GenBank/DDBJ whole genome shotgun (WGS) entry which is preliminary data.</text>
</comment>
<feature type="domain" description="PAC" evidence="13">
    <location>
        <begin position="86"/>
        <end position="142"/>
    </location>
</feature>
<dbReference type="AlphaFoldDB" id="A0A1Q9APY0"/>
<dbReference type="STRING" id="1672749.BJF92_23830"/>
<dbReference type="EC" id="2.7.13.3" evidence="2"/>
<dbReference type="NCBIfam" id="TIGR00229">
    <property type="entry name" value="sensory_box"/>
    <property type="match status" value="1"/>
</dbReference>
<evidence type="ECO:0000256" key="12">
    <source>
        <dbReference type="ARBA" id="ARBA00023026"/>
    </source>
</evidence>
<dbReference type="SUPFAM" id="SSF55785">
    <property type="entry name" value="PYP-like sensor domain (PAS domain)"/>
    <property type="match status" value="1"/>
</dbReference>
<accession>A0A1Q9APY0</accession>
<evidence type="ECO:0000256" key="4">
    <source>
        <dbReference type="ARBA" id="ARBA00022553"/>
    </source>
</evidence>
<evidence type="ECO:0000256" key="8">
    <source>
        <dbReference type="ARBA" id="ARBA00022737"/>
    </source>
</evidence>
<dbReference type="InterPro" id="IPR000014">
    <property type="entry name" value="PAS"/>
</dbReference>
<name>A0A1Q9APY0_9HYPH</name>
<evidence type="ECO:0000313" key="15">
    <source>
        <dbReference type="Proteomes" id="UP000186143"/>
    </source>
</evidence>
<evidence type="ECO:0000256" key="1">
    <source>
        <dbReference type="ARBA" id="ARBA00000085"/>
    </source>
</evidence>
<dbReference type="InterPro" id="IPR000700">
    <property type="entry name" value="PAS-assoc_C"/>
</dbReference>
<keyword evidence="12" id="KW-0843">Virulence</keyword>
<evidence type="ECO:0000256" key="5">
    <source>
        <dbReference type="ARBA" id="ARBA00022630"/>
    </source>
</evidence>
<keyword evidence="9" id="KW-0547">Nucleotide-binding</keyword>
<keyword evidence="10" id="KW-0418">Kinase</keyword>
<dbReference type="Proteomes" id="UP000186143">
    <property type="component" value="Unassembled WGS sequence"/>
</dbReference>
<dbReference type="EMBL" id="MKIO01000017">
    <property type="protein sequence ID" value="OLP57451.1"/>
    <property type="molecule type" value="Genomic_DNA"/>
</dbReference>
<gene>
    <name evidence="14" type="ORF">BJF92_23830</name>
</gene>
<dbReference type="SMART" id="SM00911">
    <property type="entry name" value="HWE_HK"/>
    <property type="match status" value="1"/>
</dbReference>
<dbReference type="InterPro" id="IPR013656">
    <property type="entry name" value="PAS_4"/>
</dbReference>
<sequence>MDRPLPTQFDDDHPAGNARFMQAVMSASDDCIKILSLDGKLMFMSEGGQRVMEVTDFDKLRGCPWPDFWAGDGNVEARNAIAAAQEGRSSRFLGAANTAKGTPKFWDVKVSPIRGPDGQPESILSVSRDITELKTSEDEQRLLAQELRHRVKNILMLVRVIANQTIREDTPADEAREKLSARLTALAESQDQLNSANGARAELHALLEGIAATHGGDRLHFSGPKLQLNSRCTLAMAMALHELATNAMKYGALSNDTGHVEIAWTVARKDDAVETFQFIWQEQGGPSVCPPKSTGFGSRLIERALAGYFLGTARIDYRPEGLFFLLEAPLEALTREEG</sequence>
<dbReference type="PANTHER" id="PTHR41523:SF7">
    <property type="entry name" value="HISTIDINE KINASE"/>
    <property type="match status" value="1"/>
</dbReference>
<dbReference type="InterPro" id="IPR035965">
    <property type="entry name" value="PAS-like_dom_sf"/>
</dbReference>
<keyword evidence="5" id="KW-0285">Flavoprotein</keyword>
<evidence type="ECO:0000256" key="2">
    <source>
        <dbReference type="ARBA" id="ARBA00012438"/>
    </source>
</evidence>
<dbReference type="PROSITE" id="PS50113">
    <property type="entry name" value="PAC"/>
    <property type="match status" value="1"/>
</dbReference>
<evidence type="ECO:0000256" key="7">
    <source>
        <dbReference type="ARBA" id="ARBA00022679"/>
    </source>
</evidence>
<evidence type="ECO:0000256" key="3">
    <source>
        <dbReference type="ARBA" id="ARBA00021740"/>
    </source>
</evidence>
<evidence type="ECO:0000256" key="11">
    <source>
        <dbReference type="ARBA" id="ARBA00022840"/>
    </source>
</evidence>
<organism evidence="14 15">
    <name type="scientific">Xaviernesmea rhizosphaerae</name>
    <dbReference type="NCBI Taxonomy" id="1672749"/>
    <lineage>
        <taxon>Bacteria</taxon>
        <taxon>Pseudomonadati</taxon>
        <taxon>Pseudomonadota</taxon>
        <taxon>Alphaproteobacteria</taxon>
        <taxon>Hyphomicrobiales</taxon>
        <taxon>Rhizobiaceae</taxon>
        <taxon>Rhizobium/Agrobacterium group</taxon>
        <taxon>Xaviernesmea</taxon>
    </lineage>
</organism>
<dbReference type="Pfam" id="PF07536">
    <property type="entry name" value="HWE_HK"/>
    <property type="match status" value="1"/>
</dbReference>
<dbReference type="GO" id="GO:0005524">
    <property type="term" value="F:ATP binding"/>
    <property type="evidence" value="ECO:0007669"/>
    <property type="project" value="UniProtKB-KW"/>
</dbReference>
<dbReference type="Pfam" id="PF08448">
    <property type="entry name" value="PAS_4"/>
    <property type="match status" value="1"/>
</dbReference>
<keyword evidence="7" id="KW-0808">Transferase</keyword>
<keyword evidence="4" id="KW-0597">Phosphoprotein</keyword>
<dbReference type="InterPro" id="IPR036890">
    <property type="entry name" value="HATPase_C_sf"/>
</dbReference>
<evidence type="ECO:0000256" key="10">
    <source>
        <dbReference type="ARBA" id="ARBA00022777"/>
    </source>
</evidence>
<evidence type="ECO:0000256" key="6">
    <source>
        <dbReference type="ARBA" id="ARBA00022643"/>
    </source>
</evidence>
<dbReference type="Gene3D" id="3.30.450.20">
    <property type="entry name" value="PAS domain"/>
    <property type="match status" value="1"/>
</dbReference>
<reference evidence="14 15" key="1">
    <citation type="submission" date="2016-09" db="EMBL/GenBank/DDBJ databases">
        <title>Rhizobium sp. nov., a novel species isolated from the rice rhizosphere.</title>
        <authorList>
            <person name="Zhao J."/>
            <person name="Zhang X."/>
        </authorList>
    </citation>
    <scope>NUCLEOTIDE SEQUENCE [LARGE SCALE GENOMIC DNA]</scope>
    <source>
        <strain evidence="14 15">MH17</strain>
    </source>
</reference>
<keyword evidence="11" id="KW-0067">ATP-binding</keyword>
<comment type="catalytic activity">
    <reaction evidence="1">
        <text>ATP + protein L-histidine = ADP + protein N-phospho-L-histidine.</text>
        <dbReference type="EC" id="2.7.13.3"/>
    </reaction>
</comment>
<evidence type="ECO:0000313" key="14">
    <source>
        <dbReference type="EMBL" id="OLP57451.1"/>
    </source>
</evidence>
<keyword evidence="6" id="KW-0288">FMN</keyword>
<protein>
    <recommendedName>
        <fullName evidence="3">Blue-light-activated histidine kinase</fullName>
        <ecNumber evidence="2">2.7.13.3</ecNumber>
    </recommendedName>
</protein>